<feature type="compositionally biased region" description="Basic and acidic residues" evidence="2">
    <location>
        <begin position="643"/>
        <end position="656"/>
    </location>
</feature>
<dbReference type="InterPro" id="IPR050517">
    <property type="entry name" value="DDR_Repair_Kinase"/>
</dbReference>
<dbReference type="SUPFAM" id="SSF56112">
    <property type="entry name" value="Protein kinase-like (PK-like)"/>
    <property type="match status" value="1"/>
</dbReference>
<dbReference type="PROSITE" id="PS51189">
    <property type="entry name" value="FAT"/>
    <property type="match status" value="1"/>
</dbReference>
<feature type="domain" description="PI3K/PI4K catalytic" evidence="3">
    <location>
        <begin position="3486"/>
        <end position="3834"/>
    </location>
</feature>
<dbReference type="GO" id="GO:0000124">
    <property type="term" value="C:SAGA complex"/>
    <property type="evidence" value="ECO:0007669"/>
    <property type="project" value="TreeGrafter"/>
</dbReference>
<evidence type="ECO:0000313" key="5">
    <source>
        <dbReference type="EMBL" id="SCV73819.1"/>
    </source>
</evidence>
<dbReference type="Pfam" id="PF02259">
    <property type="entry name" value="FAT"/>
    <property type="match status" value="1"/>
</dbReference>
<dbReference type="InterPro" id="IPR011009">
    <property type="entry name" value="Kinase-like_dom_sf"/>
</dbReference>
<proteinExistence type="inferred from homology"/>
<dbReference type="InterPro" id="IPR014009">
    <property type="entry name" value="PIK_FAT"/>
</dbReference>
<feature type="compositionally biased region" description="Low complexity" evidence="2">
    <location>
        <begin position="2149"/>
        <end position="2158"/>
    </location>
</feature>
<feature type="region of interest" description="Disordered" evidence="2">
    <location>
        <begin position="1233"/>
        <end position="1257"/>
    </location>
</feature>
<dbReference type="Pfam" id="PF20175">
    <property type="entry name" value="Tra1_central"/>
    <property type="match status" value="2"/>
</dbReference>
<dbReference type="GO" id="GO:0035267">
    <property type="term" value="C:NuA4 histone acetyltransferase complex"/>
    <property type="evidence" value="ECO:0007669"/>
    <property type="project" value="TreeGrafter"/>
</dbReference>
<evidence type="ECO:0000256" key="1">
    <source>
        <dbReference type="ARBA" id="ARBA00007234"/>
    </source>
</evidence>
<name>A0A238FM12_9BASI</name>
<organism evidence="5 6">
    <name type="scientific">Microbotryum intermedium</name>
    <dbReference type="NCBI Taxonomy" id="269621"/>
    <lineage>
        <taxon>Eukaryota</taxon>
        <taxon>Fungi</taxon>
        <taxon>Dikarya</taxon>
        <taxon>Basidiomycota</taxon>
        <taxon>Pucciniomycotina</taxon>
        <taxon>Microbotryomycetes</taxon>
        <taxon>Microbotryales</taxon>
        <taxon>Microbotryaceae</taxon>
        <taxon>Microbotryum</taxon>
    </lineage>
</organism>
<dbReference type="PANTHER" id="PTHR11139:SF1">
    <property type="entry name" value="TRANSFORMATION_TRANSCRIPTION DOMAIN-ASSOCIATED PROTEIN"/>
    <property type="match status" value="1"/>
</dbReference>
<dbReference type="InterPro" id="IPR046807">
    <property type="entry name" value="Tra1_central"/>
</dbReference>
<dbReference type="InterPro" id="IPR003151">
    <property type="entry name" value="PIK-rel_kinase_FAT"/>
</dbReference>
<feature type="region of interest" description="Disordered" evidence="2">
    <location>
        <begin position="1"/>
        <end position="70"/>
    </location>
</feature>
<gene>
    <name evidence="5" type="ORF">BQ2448_6249</name>
</gene>
<accession>A0A238FM12</accession>
<sequence>MASSSSTTARRQSTAATAGLAGAAGSATGASAASNSNNVSIPPSSITSNGTGNASNHTHPPGGSTFGPAAGAALAGQEFEQVAAKLSDPGLDSKHKINIATELRDSVDMYQRDMDVARFFDTLLPCFIDILSHGKPSFAGASTENRLRNLLIQILHRLPHVEPLRPHAPPLMTLLLKLLHIENEDNAVLCMKVIIDLHRTYSRGPHLLATGAVPGQGQDPTPDPTAVKIEASVDEFLEIVADLFKGMGVVVDETFSSDAVGSKEASSPAAAAPPTIEGPEGGGAGAVIHAPALKSFKLLQDCPAAIVFIFQTYRSYVDKAITIFVPLVFDFLQLQAAPQARKHASMEPGKSWVGTCPEIPKAKRGAFQDMVLAQTKVKMTRIAIDLTMSFLAYMLRVSQSALSSYLNILPDIAVRLMKDCPSEAVAMKRDLVVATRHILQSELRSAFLGQIDTLLDDHVLVGNSVTGYESLRPLAYSMLADLIHHVRSELSLSQLSRIVHTYSANIHDPTLAAAIQTMCSKLLLNLIEPIATKEPSEAIKILQRMLIAFVSKIEALAEVRDEWSKWSKPREPLPHLLAKIEKLRDERKESIEASAASKSAPATTIKLKGKPKGKSKGKEKESAHTTDSTDAMNIDNDATAARAKLEGGDEKEKDEDGAGEDGPTPELDDVDIERSKPMKRAMVMTDPGPDPIKDARFLFRNLLFGFKTITSALIKLEGKGPDAEMMCRFFRASVKCMVLFDSSRDQGREQKEVMEVFSSTLIQIELVILQEVIEHCISFFFTELIRVSLIRSSCLHGASTPSDHAAYFGVPCHSPQNHELLVIPQTLLSNEMVSQHFVAILFRFLASRLPDLGKAGKEYKDYMSVTLRLYKMSFMAVTIFPEKNEPVLLPHLSNLIMNSLKLASQAAEPHAYYLLLRALFRSIGGGRFEILYNEVLPLLQSLLEQLNALLKAADKSKKDLFAELILTVPVRLSVLLPYLSFLMRPLVHALRASSELVSQGLRTLELCVDNLTQEFLNPLMAPVIDEVMVGLWELLRPLPFNHQHAHTTMRILGKIGGRNRKGFGPPKLEWKPVGPEALLNVKFEGKDASLHLTPIVNVAVRMLGRGDPYYRRAAYSFLKYAVAVFLRNGLPPGQPEETFGQILKGLFDATRVEEFAVEANDYVFNLARHIFSLELGKELPENPAYAKQVLPLCSALLDGIIENICGVENADLPKASEQTQRIVEDLIATRGPATATSASASTATSAATSTTGPSPRLDPATALLHQLGSRLSSLCYDPSWQRKTGAAMGLSILTDKVGLETRWILDHEIEFTRALLFSLKDLPGEAPINHELVSDTLLHIVRVCSGPGARENTPASNNQLNYLVGLLLLELCSQISSVRETVKKALKILSELTLTPLTELLMPVRDRLITPIFTKPLRALGFMMQIGHIDAVTFCITLDPPLIDFDEQLSRLLHEALGIADAEDAALLGGKMTTKTTAPLTQLRVVCVELLSAALSNSEFNKPQHQPTRLKALSVYFKLLYAKAPEVVDAACESLRQVMAQQGKLPKDLLQSGLKPVLVNLADHKKLSVASLQGLARLLQLLTNYFKVEIGHKLIDHFKALATPADLQRLSTKQPSEDGVLEIMAAIINIFHLLPHPAANIFIEPLVTLVADAERQLKKLKASVFTLPLTKYLRLYPSEALQFFFAQLTDARFVTTFRAVIASELSEPIRDQITSGVNQLFVSSFESEGDIGYHAALVMRELIEIDRTWIVKCAGVLGQLITRWVSDIRRQRLAAEGDAHFQQLREDAVVLEIFIAYLEQAEHIDLLFHVVDAFTFWNSANLTVLTRFLNKHVALSHDVKFKRAILDRFIDIFENPAVAKAHKTAALRMLTNPILLISSSRGAAENDLIDSEFINKVHAKVWQPFLTTVPDLATFEDEALRVELCHMSTLLIKSYSHLVLDNKKDVIKFGWVTIKLEDITVKQAAYVLIASFLERYESPGKIVVQIYVALLKAHQPEARALVREALDILAPSLPKRMGPGTGAGAASVAADSTYWAKWTRKILVEDSGSMALLVNIYQLIVRHPDLFYPTRELFVPHMVASLAKLTLSSTTTSDTRVLTLDVIELILKWEKKRVEAAKLEEVTKMEVDADSTDVVASSPKRTGKDRAGSTAPSTTSTSDRAGGYAVPAILRDQVINNLLRFIANSPEAFLRNNFVARALVLLKELVSPNVWNDLHVKLAFFQRTFAGVQNDVPEPTLVTLCNSAEVLNVVSLHKSPDWYISNIATLQLIFEKGYSIVAVPPPNKSVPGQPLGAPGMVINEMRLQTALRPALERTFDALPSGVGGEATEAAPEVVAFFEWARNMINKNLGTITQMPPTMLVLQAWAKASPECVDEFISLIARACAKYTKDHVVSTPAAPLLGNPTLRLLVSSLELLRQRVSHLGEHRRWLLSSIVQLVEKSNNVELCRFLLQMTRKWVTDHDEPFPTMREKAGILHKMMAYEARGNEPLHRDYLSLILDIYSNPALARSDLTMKLEPAFLMGCRARDPVMRSKFLATFDGSLATSLFSRLHYILGVQSWEPLGDTYWIHQALDLLLGSVDPDEPLFISPSPKSVVNAISDATMETDESSPPSFVDVLSSYTSGQLLGAARKILYADPQATHALWVSTFKTSWTCLNRREHLDLTRFIVSLITKEYHLKSIDRRPNAIQTLLAGVLACSPTPTLPPHVVRYLAKTFNAWYTGIELLQETLENPREEDTVREMTLDALAETYSELSEDDLLYGLWRRRASYNETNAAISWEQIGQWGQAQVLYESAQITARSGVQPFTESEMALWEDHWILTAQKLQQWDVLMDLAKNEGNKELLLECSWRLTDWNVERDFIEQTLGSMSPIATPRRRVLEAYLALLRAYPDDGSAKKAFAKLCDEGIQLSLRKWYYLPEAVSQAHVPLLTIFQQFVELQEANAIFASLHATDAANLDQRSNELKTILGTWRDRLPNLWDDINVWSDLVAWRQHVFQAINATYLPLVPQTAPGQPQNASSFAYRGFHETAWIINRFAHVARKHHLNEVCITSLTKIYTLPNIEIQEAFLKLREQAKCHYASVSELASGLEVINNTNLMYFNASQKAEFFTLKGMFLAKLHLHEEANQTFNLAVSMEMAFPKAWAEWGEYHDRMFKENPTDLGIASNAVSCYLQAAGLYKSAKVRKLLIRILWLLSLDDAQGTISKAFDSYKGEVPTWYWITFIPQLLLSLSQREARYSRVILLKIAKVFPQSLFFQLRTVREDLSMPKRQHMAAHIQAVQAQRMNEARAAGLDAEATAALRNEPIPAPTPLPNGPRHPWEYVDEIMSILKTAFPLLALSMEMIVDQISTRFKPTPDEDIFRLISALLADGLQQFLARAGMPNDDGKLAAPTISNVTRFAENLHPPTIKESFVQDFLTSEPTLAQYVQRLQRWRDRYEGMLDKKAKKANLEAVSHWLVEFQYQKFDEIEVPGQYLKHEDNNGNFVRISHFANKFDVTRSHGIYFRRLTILGHDGSTHRFAIQVPSARTSRREERIMQLFRMLNCPLATRKESRKRNLAFNIPFVIPLAPNVRLVENDASITSLQDIFEQHCEMAGLKKEDPILAHTERVRALHHHDPPLSVSIAVCRVRAVADGPLGSDPFFISQRTELWNARQEIAEEIALKMVPDDILKKYMIRSMASSSELWHIRREMTLQMAAFIFMTYVMSMGVRLPSRIHISRSSGKVLTSDMLPSIIPTKPEFFNNEAVPFRFTPNFQRFITPIGTEGLLTSSIMAIARCLTESEFDFEHRLSIFVREEILVWAQMAKSDPRGQLRELALRNVDVLVQRAKVMSCKMEREKPPSASVPVNQSILELLLSATSVQNLSKMEPTVCYCVRHAYTRIGIEGSFIADLELLHASAVRSLAVGRLPPVGFFFAFP</sequence>
<dbReference type="EMBL" id="FMSP01000019">
    <property type="protein sequence ID" value="SCV73819.1"/>
    <property type="molecule type" value="Genomic_DNA"/>
</dbReference>
<dbReference type="CDD" id="cd05163">
    <property type="entry name" value="PIKK_TRRAP"/>
    <property type="match status" value="1"/>
</dbReference>
<dbReference type="PANTHER" id="PTHR11139">
    <property type="entry name" value="ATAXIA TELANGIECTASIA MUTATED ATM -RELATED"/>
    <property type="match status" value="1"/>
</dbReference>
<protein>
    <submittedName>
        <fullName evidence="5">BQ2448_6249 protein</fullName>
    </submittedName>
</protein>
<dbReference type="InterPro" id="IPR000403">
    <property type="entry name" value="PI3/4_kinase_cat_dom"/>
</dbReference>
<feature type="region of interest" description="Disordered" evidence="2">
    <location>
        <begin position="2133"/>
        <end position="2160"/>
    </location>
</feature>
<keyword evidence="6" id="KW-1185">Reference proteome</keyword>
<evidence type="ECO:0000259" key="4">
    <source>
        <dbReference type="PROSITE" id="PS51189"/>
    </source>
</evidence>
<dbReference type="InterPro" id="IPR016024">
    <property type="entry name" value="ARM-type_fold"/>
</dbReference>
<feature type="compositionally biased region" description="Low complexity" evidence="2">
    <location>
        <begin position="1233"/>
        <end position="1251"/>
    </location>
</feature>
<feature type="region of interest" description="Disordered" evidence="2">
    <location>
        <begin position="591"/>
        <end position="673"/>
    </location>
</feature>
<reference evidence="6" key="1">
    <citation type="submission" date="2016-09" db="EMBL/GenBank/DDBJ databases">
        <authorList>
            <person name="Jeantristanb JTB J.-T."/>
            <person name="Ricardo R."/>
        </authorList>
    </citation>
    <scope>NUCLEOTIDE SEQUENCE [LARGE SCALE GENOMIC DNA]</scope>
</reference>
<dbReference type="PROSITE" id="PS50290">
    <property type="entry name" value="PI3_4_KINASE_3"/>
    <property type="match status" value="1"/>
</dbReference>
<dbReference type="Pfam" id="PF00454">
    <property type="entry name" value="PI3_PI4_kinase"/>
    <property type="match status" value="1"/>
</dbReference>
<dbReference type="InterPro" id="IPR036940">
    <property type="entry name" value="PI3/4_kinase_cat_sf"/>
</dbReference>
<feature type="compositionally biased region" description="Low complexity" evidence="2">
    <location>
        <begin position="592"/>
        <end position="606"/>
    </location>
</feature>
<dbReference type="GO" id="GO:0005634">
    <property type="term" value="C:nucleus"/>
    <property type="evidence" value="ECO:0007669"/>
    <property type="project" value="TreeGrafter"/>
</dbReference>
<dbReference type="Proteomes" id="UP000198372">
    <property type="component" value="Unassembled WGS sequence"/>
</dbReference>
<evidence type="ECO:0000256" key="2">
    <source>
        <dbReference type="SAM" id="MobiDB-lite"/>
    </source>
</evidence>
<evidence type="ECO:0000259" key="3">
    <source>
        <dbReference type="PROSITE" id="PS50290"/>
    </source>
</evidence>
<dbReference type="OrthoDB" id="5570127at2759"/>
<dbReference type="STRING" id="269621.A0A238FM12"/>
<dbReference type="InterPro" id="IPR046805">
    <property type="entry name" value="Tra1_ring"/>
</dbReference>
<feature type="compositionally biased region" description="Low complexity" evidence="2">
    <location>
        <begin position="1"/>
        <end position="49"/>
    </location>
</feature>
<dbReference type="GO" id="GO:0006281">
    <property type="term" value="P:DNA repair"/>
    <property type="evidence" value="ECO:0007669"/>
    <property type="project" value="TreeGrafter"/>
</dbReference>
<dbReference type="SUPFAM" id="SSF48371">
    <property type="entry name" value="ARM repeat"/>
    <property type="match status" value="3"/>
</dbReference>
<dbReference type="SMART" id="SM00146">
    <property type="entry name" value="PI3Kc"/>
    <property type="match status" value="1"/>
</dbReference>
<comment type="similarity">
    <text evidence="1">Belongs to the PI3/PI4-kinase family. TRA1 subfamily.</text>
</comment>
<feature type="domain" description="FAT" evidence="4">
    <location>
        <begin position="2706"/>
        <end position="3260"/>
    </location>
</feature>
<dbReference type="GO" id="GO:0006355">
    <property type="term" value="P:regulation of DNA-templated transcription"/>
    <property type="evidence" value="ECO:0007669"/>
    <property type="project" value="TreeGrafter"/>
</dbReference>
<dbReference type="Gene3D" id="1.10.1070.11">
    <property type="entry name" value="Phosphatidylinositol 3-/4-kinase, catalytic domain"/>
    <property type="match status" value="1"/>
</dbReference>
<dbReference type="Pfam" id="PF20206">
    <property type="entry name" value="Tra1_ring"/>
    <property type="match status" value="1"/>
</dbReference>
<evidence type="ECO:0000313" key="6">
    <source>
        <dbReference type="Proteomes" id="UP000198372"/>
    </source>
</evidence>